<evidence type="ECO:0000313" key="3">
    <source>
        <dbReference type="Proteomes" id="UP000245368"/>
    </source>
</evidence>
<sequence>MSSAAPRWIAALVAGLSSALIMYGVFLSDGRPFPYHQRVADVQLAFRMIPVELLVGLLVGAWVYWLFGRPRLSAPRPDVQERMVERFAHRRGGTFTLGELETQSPLSAEQARQVVAALQRAGRLRREGDTYRLP</sequence>
<keyword evidence="1" id="KW-0812">Transmembrane</keyword>
<protein>
    <submittedName>
        <fullName evidence="2">Uncharacterized protein</fullName>
    </submittedName>
</protein>
<keyword evidence="1" id="KW-1133">Transmembrane helix</keyword>
<organism evidence="2 3">
    <name type="scientific">Deinococcus irradiatisoli</name>
    <dbReference type="NCBI Taxonomy" id="2202254"/>
    <lineage>
        <taxon>Bacteria</taxon>
        <taxon>Thermotogati</taxon>
        <taxon>Deinococcota</taxon>
        <taxon>Deinococci</taxon>
        <taxon>Deinococcales</taxon>
        <taxon>Deinococcaceae</taxon>
        <taxon>Deinococcus</taxon>
    </lineage>
</organism>
<feature type="transmembrane region" description="Helical" evidence="1">
    <location>
        <begin position="46"/>
        <end position="67"/>
    </location>
</feature>
<proteinExistence type="predicted"/>
<evidence type="ECO:0000313" key="2">
    <source>
        <dbReference type="EMBL" id="AWN23061.1"/>
    </source>
</evidence>
<accession>A0A2Z3JHM4</accession>
<dbReference type="OrthoDB" id="73835at2"/>
<keyword evidence="3" id="KW-1185">Reference proteome</keyword>
<feature type="transmembrane region" description="Helical" evidence="1">
    <location>
        <begin position="7"/>
        <end position="26"/>
    </location>
</feature>
<gene>
    <name evidence="2" type="ORF">DKM44_07325</name>
</gene>
<dbReference type="KEGG" id="dez:DKM44_07325"/>
<dbReference type="EMBL" id="CP029494">
    <property type="protein sequence ID" value="AWN23061.1"/>
    <property type="molecule type" value="Genomic_DNA"/>
</dbReference>
<dbReference type="RefSeq" id="WP_109826564.1">
    <property type="nucleotide sequence ID" value="NZ_CP029494.1"/>
</dbReference>
<name>A0A2Z3JHM4_9DEIO</name>
<evidence type="ECO:0000256" key="1">
    <source>
        <dbReference type="SAM" id="Phobius"/>
    </source>
</evidence>
<reference evidence="2 3" key="1">
    <citation type="submission" date="2018-05" db="EMBL/GenBank/DDBJ databases">
        <title>Complete Genome Sequence of Deinococcus sp. strain 17bor-2.</title>
        <authorList>
            <person name="Srinivasan S."/>
        </authorList>
    </citation>
    <scope>NUCLEOTIDE SEQUENCE [LARGE SCALE GENOMIC DNA]</scope>
    <source>
        <strain evidence="2 3">17bor-2</strain>
    </source>
</reference>
<dbReference type="Proteomes" id="UP000245368">
    <property type="component" value="Chromosome"/>
</dbReference>
<keyword evidence="1" id="KW-0472">Membrane</keyword>
<dbReference type="AlphaFoldDB" id="A0A2Z3JHM4"/>